<proteinExistence type="predicted"/>
<dbReference type="RefSeq" id="WP_034341018.1">
    <property type="nucleotide sequence ID" value="NZ_CAMXCH010000007.1"/>
</dbReference>
<dbReference type="Pfam" id="PF13379">
    <property type="entry name" value="NMT1_2"/>
    <property type="match status" value="1"/>
</dbReference>
<protein>
    <submittedName>
        <fullName evidence="1">Periplasmic component (TauA) (PDB:2X26)</fullName>
    </submittedName>
</protein>
<organism evidence="1 2">
    <name type="scientific">Commensalibacter papalotli</name>
    <name type="common">ex Botero et al. 2024</name>
    <dbReference type="NCBI Taxonomy" id="2972766"/>
    <lineage>
        <taxon>Bacteria</taxon>
        <taxon>Pseudomonadati</taxon>
        <taxon>Pseudomonadota</taxon>
        <taxon>Alphaproteobacteria</taxon>
        <taxon>Acetobacterales</taxon>
        <taxon>Acetobacteraceae</taxon>
    </lineage>
</organism>
<dbReference type="PANTHER" id="PTHR30024">
    <property type="entry name" value="ALIPHATIC SULFONATES-BINDING PROTEIN-RELATED"/>
    <property type="match status" value="1"/>
</dbReference>
<sequence>MTTHNKSSKSLISRRKTFFGIGATLALVGGGGYASYYLSSSPKQRINDYPPQSIRIAWPKSESDSLLAIAQTEGFFEKYALNVTILPNIQNHLQAMDALKQNLCDAAVLSALDWLPELLGGVPARLLVGISGGNFRLLASRKQRIDRLIDLAGLKIATHRHSAKERLFFSILLRRKGLNPEQNIKWVEMEKEELLPALLSNQVQAIIGNDPLMWEILSHANKQVFELAGSQSGSWSSRANRILGMNNQFLNTNPNITTPLALSIRHASKWQTEHLQETSMLLADQLKAMSSKEILAMLKNQNQNIVPINNQLWEQVAQYIDEFKLLGKVPNSLSSSRTARQFCLSIQS</sequence>
<dbReference type="EMBL" id="CAMXCH010000007">
    <property type="protein sequence ID" value="CAI3956981.1"/>
    <property type="molecule type" value="Genomic_DNA"/>
</dbReference>
<comment type="caution">
    <text evidence="1">The sequence shown here is derived from an EMBL/GenBank/DDBJ whole genome shotgun (WGS) entry which is preliminary data.</text>
</comment>
<dbReference type="Proteomes" id="UP001154272">
    <property type="component" value="Unassembled WGS sequence"/>
</dbReference>
<gene>
    <name evidence="1" type="ORF">R83534S58_LOCUS2064</name>
</gene>
<name>A0ABM9HU44_9PROT</name>
<evidence type="ECO:0000313" key="1">
    <source>
        <dbReference type="EMBL" id="CAI3956981.1"/>
    </source>
</evidence>
<dbReference type="SUPFAM" id="SSF53850">
    <property type="entry name" value="Periplasmic binding protein-like II"/>
    <property type="match status" value="1"/>
</dbReference>
<keyword evidence="2" id="KW-1185">Reference proteome</keyword>
<dbReference type="Gene3D" id="3.40.190.10">
    <property type="entry name" value="Periplasmic binding protein-like II"/>
    <property type="match status" value="2"/>
</dbReference>
<reference evidence="1" key="1">
    <citation type="submission" date="2022-10" db="EMBL/GenBank/DDBJ databases">
        <authorList>
            <person name="Botero Cardona J."/>
        </authorList>
    </citation>
    <scope>NUCLEOTIDE SEQUENCE</scope>
    <source>
        <strain evidence="1">R-83534</strain>
    </source>
</reference>
<evidence type="ECO:0000313" key="2">
    <source>
        <dbReference type="Proteomes" id="UP001154272"/>
    </source>
</evidence>
<accession>A0ABM9HU44</accession>